<reference evidence="2" key="1">
    <citation type="journal article" name="BMC Genomics">
        <title>Long-read sequencing and de novo genome assembly of marine medaka (Oryzias melastigma).</title>
        <authorList>
            <person name="Liang P."/>
            <person name="Saqib H.S.A."/>
            <person name="Ni X."/>
            <person name="Shen Y."/>
        </authorList>
    </citation>
    <scope>NUCLEOTIDE SEQUENCE</scope>
    <source>
        <strain evidence="2">Bigg-433</strain>
    </source>
</reference>
<organism evidence="2 3">
    <name type="scientific">Oryzias melastigma</name>
    <name type="common">Marine medaka</name>
    <dbReference type="NCBI Taxonomy" id="30732"/>
    <lineage>
        <taxon>Eukaryota</taxon>
        <taxon>Metazoa</taxon>
        <taxon>Chordata</taxon>
        <taxon>Craniata</taxon>
        <taxon>Vertebrata</taxon>
        <taxon>Euteleostomi</taxon>
        <taxon>Actinopterygii</taxon>
        <taxon>Neopterygii</taxon>
        <taxon>Teleostei</taxon>
        <taxon>Neoteleostei</taxon>
        <taxon>Acanthomorphata</taxon>
        <taxon>Ovalentaria</taxon>
        <taxon>Atherinomorphae</taxon>
        <taxon>Beloniformes</taxon>
        <taxon>Adrianichthyidae</taxon>
        <taxon>Oryziinae</taxon>
        <taxon>Oryzias</taxon>
    </lineage>
</organism>
<evidence type="ECO:0000313" key="2">
    <source>
        <dbReference type="EMBL" id="KAF6717999.1"/>
    </source>
</evidence>
<feature type="compositionally biased region" description="Basic and acidic residues" evidence="1">
    <location>
        <begin position="139"/>
        <end position="148"/>
    </location>
</feature>
<accession>A0A834BYN9</accession>
<sequence length="148" mass="16368">MQTDTCTLLPDQLPFKERGVGGAHALWRAHACAGAGEKSEENSSKFIITLEFEDRKEAMDGSVRRRLPSDELQPFASAAVRRGSAWLLLPLQPCTVWIRKHTSGVGAWSSTAPLPRLSRGGKRERQREEGDVEVAPLRQDCESEGGKR</sequence>
<proteinExistence type="predicted"/>
<evidence type="ECO:0000313" key="3">
    <source>
        <dbReference type="Proteomes" id="UP000646548"/>
    </source>
</evidence>
<protein>
    <submittedName>
        <fullName evidence="2">Uncharacterized protein</fullName>
    </submittedName>
</protein>
<comment type="caution">
    <text evidence="2">The sequence shown here is derived from an EMBL/GenBank/DDBJ whole genome shotgun (WGS) entry which is preliminary data.</text>
</comment>
<dbReference type="AlphaFoldDB" id="A0A834BYN9"/>
<feature type="region of interest" description="Disordered" evidence="1">
    <location>
        <begin position="106"/>
        <end position="148"/>
    </location>
</feature>
<name>A0A834BYN9_ORYME</name>
<dbReference type="EMBL" id="WKFB01000780">
    <property type="protein sequence ID" value="KAF6717999.1"/>
    <property type="molecule type" value="Genomic_DNA"/>
</dbReference>
<gene>
    <name evidence="2" type="ORF">FQA47_010636</name>
</gene>
<dbReference type="Proteomes" id="UP000646548">
    <property type="component" value="Unassembled WGS sequence"/>
</dbReference>
<evidence type="ECO:0000256" key="1">
    <source>
        <dbReference type="SAM" id="MobiDB-lite"/>
    </source>
</evidence>